<evidence type="ECO:0000313" key="2">
    <source>
        <dbReference type="Proteomes" id="UP000218334"/>
    </source>
</evidence>
<reference evidence="2" key="1">
    <citation type="journal article" date="2017" name="Nat. Ecol. Evol.">
        <title>Genome expansion and lineage-specific genetic innovations in the forest pathogenic fungi Armillaria.</title>
        <authorList>
            <person name="Sipos G."/>
            <person name="Prasanna A.N."/>
            <person name="Walter M.C."/>
            <person name="O'Connor E."/>
            <person name="Balint B."/>
            <person name="Krizsan K."/>
            <person name="Kiss B."/>
            <person name="Hess J."/>
            <person name="Varga T."/>
            <person name="Slot J."/>
            <person name="Riley R."/>
            <person name="Boka B."/>
            <person name="Rigling D."/>
            <person name="Barry K."/>
            <person name="Lee J."/>
            <person name="Mihaltcheva S."/>
            <person name="LaButti K."/>
            <person name="Lipzen A."/>
            <person name="Waldron R."/>
            <person name="Moloney N.M."/>
            <person name="Sperisen C."/>
            <person name="Kredics L."/>
            <person name="Vagvoelgyi C."/>
            <person name="Patrignani A."/>
            <person name="Fitzpatrick D."/>
            <person name="Nagy I."/>
            <person name="Doyle S."/>
            <person name="Anderson J.B."/>
            <person name="Grigoriev I.V."/>
            <person name="Gueldener U."/>
            <person name="Muensterkoetter M."/>
            <person name="Nagy L.G."/>
        </authorList>
    </citation>
    <scope>NUCLEOTIDE SEQUENCE [LARGE SCALE GENOMIC DNA]</scope>
    <source>
        <strain evidence="2">28-4</strain>
    </source>
</reference>
<dbReference type="EMBL" id="KZ293426">
    <property type="protein sequence ID" value="PBK70506.1"/>
    <property type="molecule type" value="Genomic_DNA"/>
</dbReference>
<evidence type="ECO:0000313" key="1">
    <source>
        <dbReference type="EMBL" id="PBK70506.1"/>
    </source>
</evidence>
<keyword evidence="2" id="KW-1185">Reference proteome</keyword>
<gene>
    <name evidence="1" type="ORF">ARMSODRAFT_1018036</name>
</gene>
<proteinExistence type="predicted"/>
<sequence>MHLYIALYKTGNLGAYHWALVPTKEVLDPIASLAVPAFQISNADEGARWTLAHRTDANLAQSNRLACCIHLPIIDIELKQLYAFVAEQPAEQGYTPLLQTHQRWTCAQWCIRILSQLSEGGLLDVELGTAALGAHFYRKICALGMLGERLPKSGGIIIIDHDHDIRY</sequence>
<dbReference type="AlphaFoldDB" id="A0A2H3C5C8"/>
<organism evidence="1 2">
    <name type="scientific">Armillaria solidipes</name>
    <dbReference type="NCBI Taxonomy" id="1076256"/>
    <lineage>
        <taxon>Eukaryota</taxon>
        <taxon>Fungi</taxon>
        <taxon>Dikarya</taxon>
        <taxon>Basidiomycota</taxon>
        <taxon>Agaricomycotina</taxon>
        <taxon>Agaricomycetes</taxon>
        <taxon>Agaricomycetidae</taxon>
        <taxon>Agaricales</taxon>
        <taxon>Marasmiineae</taxon>
        <taxon>Physalacriaceae</taxon>
        <taxon>Armillaria</taxon>
    </lineage>
</organism>
<dbReference type="InterPro" id="IPR054208">
    <property type="entry name" value="DUF6914"/>
</dbReference>
<name>A0A2H3C5C8_9AGAR</name>
<accession>A0A2H3C5C8</accession>
<dbReference type="Proteomes" id="UP000218334">
    <property type="component" value="Unassembled WGS sequence"/>
</dbReference>
<dbReference type="Pfam" id="PF21858">
    <property type="entry name" value="DUF6914"/>
    <property type="match status" value="1"/>
</dbReference>
<protein>
    <submittedName>
        <fullName evidence="1">Uncharacterized protein</fullName>
    </submittedName>
</protein>